<sequence length="130" mass="15104">MLYSNKFPNFGYQTPKRYLFMKNLLLFLALPMFFFASCENRGEWVISDVSKDTLLIAETRVKTPTALLLEISGHVNDSIEVRGVRLPGGKIQEKFRLDHYYPKVAVQFKSYKATKGSLRIKYHVPSIYDF</sequence>
<gene>
    <name evidence="1" type="ORF">SAMN04488101_1086</name>
</gene>
<dbReference type="EMBL" id="FWYB01000008">
    <property type="protein sequence ID" value="SMD00175.1"/>
    <property type="molecule type" value="Genomic_DNA"/>
</dbReference>
<organism evidence="1 2">
    <name type="scientific">Pedobacter nyackensis</name>
    <dbReference type="NCBI Taxonomy" id="475255"/>
    <lineage>
        <taxon>Bacteria</taxon>
        <taxon>Pseudomonadati</taxon>
        <taxon>Bacteroidota</taxon>
        <taxon>Sphingobacteriia</taxon>
        <taxon>Sphingobacteriales</taxon>
        <taxon>Sphingobacteriaceae</taxon>
        <taxon>Pedobacter</taxon>
    </lineage>
</organism>
<accession>A0A1W2DRM4</accession>
<evidence type="ECO:0000313" key="2">
    <source>
        <dbReference type="Proteomes" id="UP000192678"/>
    </source>
</evidence>
<keyword evidence="2" id="KW-1185">Reference proteome</keyword>
<dbReference type="Proteomes" id="UP000192678">
    <property type="component" value="Unassembled WGS sequence"/>
</dbReference>
<dbReference type="AlphaFoldDB" id="A0A1W2DRM4"/>
<name>A0A1W2DRM4_9SPHI</name>
<evidence type="ECO:0000313" key="1">
    <source>
        <dbReference type="EMBL" id="SMD00175.1"/>
    </source>
</evidence>
<reference evidence="1 2" key="1">
    <citation type="submission" date="2017-04" db="EMBL/GenBank/DDBJ databases">
        <authorList>
            <person name="Afonso C.L."/>
            <person name="Miller P.J."/>
            <person name="Scott M.A."/>
            <person name="Spackman E."/>
            <person name="Goraichik I."/>
            <person name="Dimitrov K.M."/>
            <person name="Suarez D.L."/>
            <person name="Swayne D.E."/>
        </authorList>
    </citation>
    <scope>NUCLEOTIDE SEQUENCE [LARGE SCALE GENOMIC DNA]</scope>
    <source>
        <strain evidence="1 2">DSM 19625</strain>
    </source>
</reference>
<protein>
    <submittedName>
        <fullName evidence="1">Uncharacterized protein</fullName>
    </submittedName>
</protein>
<proteinExistence type="predicted"/>